<comment type="caution">
    <text evidence="1">The sequence shown here is derived from an EMBL/GenBank/DDBJ whole genome shotgun (WGS) entry which is preliminary data.</text>
</comment>
<keyword evidence="2" id="KW-1185">Reference proteome</keyword>
<proteinExistence type="predicted"/>
<protein>
    <submittedName>
        <fullName evidence="1">Uncharacterized protein</fullName>
    </submittedName>
</protein>
<name>A0ABR0SJI6_9HYPO</name>
<gene>
    <name evidence="1" type="ORF">PT974_05694</name>
</gene>
<organism evidence="1 2">
    <name type="scientific">Cladobotryum mycophilum</name>
    <dbReference type="NCBI Taxonomy" id="491253"/>
    <lineage>
        <taxon>Eukaryota</taxon>
        <taxon>Fungi</taxon>
        <taxon>Dikarya</taxon>
        <taxon>Ascomycota</taxon>
        <taxon>Pezizomycotina</taxon>
        <taxon>Sordariomycetes</taxon>
        <taxon>Hypocreomycetidae</taxon>
        <taxon>Hypocreales</taxon>
        <taxon>Hypocreaceae</taxon>
        <taxon>Cladobotryum</taxon>
    </lineage>
</organism>
<evidence type="ECO:0000313" key="2">
    <source>
        <dbReference type="Proteomes" id="UP001338125"/>
    </source>
</evidence>
<dbReference type="EMBL" id="JAVFKD010000012">
    <property type="protein sequence ID" value="KAK5992293.1"/>
    <property type="molecule type" value="Genomic_DNA"/>
</dbReference>
<sequence>MSFKTLGRIVTVSGVSAAVLGGAYAASVYSRISPVPKKNITTVYDVPDSFKNSRTVREFVNPRGYNCVGESLVLTLDIPAHRRDVSDEVLLAQFVKGFFGGRVFAPEAAFLTNVGIDKGEFTKLASISSRKRITKALDLSEDTLPPLFAAIFHLFHVTDVQLQNRHGGSPTETESSIDIAFGSDQRPFSGAHRFSILRDPSQKSDDDDGSIQVRVYCGSVICNPVVDTKDIAPWIMWKFHDFYSVLLFREAVAEMKRFLGQGPGLEDGMELR</sequence>
<reference evidence="1 2" key="1">
    <citation type="submission" date="2024-01" db="EMBL/GenBank/DDBJ databases">
        <title>Complete genome of Cladobotryum mycophilum ATHUM6906.</title>
        <authorList>
            <person name="Christinaki A.C."/>
            <person name="Myridakis A.I."/>
            <person name="Kouvelis V.N."/>
        </authorList>
    </citation>
    <scope>NUCLEOTIDE SEQUENCE [LARGE SCALE GENOMIC DNA]</scope>
    <source>
        <strain evidence="1 2">ATHUM6906</strain>
    </source>
</reference>
<accession>A0ABR0SJI6</accession>
<evidence type="ECO:0000313" key="1">
    <source>
        <dbReference type="EMBL" id="KAK5992293.1"/>
    </source>
</evidence>
<dbReference type="Proteomes" id="UP001338125">
    <property type="component" value="Unassembled WGS sequence"/>
</dbReference>